<dbReference type="GO" id="GO:0004674">
    <property type="term" value="F:protein serine/threonine kinase activity"/>
    <property type="evidence" value="ECO:0007669"/>
    <property type="project" value="TreeGrafter"/>
</dbReference>
<dbReference type="Proteomes" id="UP000566819">
    <property type="component" value="Unassembled WGS sequence"/>
</dbReference>
<feature type="region of interest" description="Disordered" evidence="1">
    <location>
        <begin position="686"/>
        <end position="716"/>
    </location>
</feature>
<dbReference type="GO" id="GO:0005634">
    <property type="term" value="C:nucleus"/>
    <property type="evidence" value="ECO:0007669"/>
    <property type="project" value="TreeGrafter"/>
</dbReference>
<gene>
    <name evidence="3" type="ORF">G7Y89_g4005</name>
</gene>
<feature type="domain" description="Protein kinase" evidence="2">
    <location>
        <begin position="188"/>
        <end position="533"/>
    </location>
</feature>
<dbReference type="EMBL" id="JAAMPI010000208">
    <property type="protein sequence ID" value="KAF4634109.1"/>
    <property type="molecule type" value="Genomic_DNA"/>
</dbReference>
<dbReference type="InterPro" id="IPR011009">
    <property type="entry name" value="Kinase-like_dom_sf"/>
</dbReference>
<feature type="compositionally biased region" description="Polar residues" evidence="1">
    <location>
        <begin position="625"/>
        <end position="647"/>
    </location>
</feature>
<dbReference type="OrthoDB" id="5986190at2759"/>
<evidence type="ECO:0000313" key="4">
    <source>
        <dbReference type="Proteomes" id="UP000566819"/>
    </source>
</evidence>
<dbReference type="PANTHER" id="PTHR44167:SF24">
    <property type="entry name" value="SERINE_THREONINE-PROTEIN KINASE CHK2"/>
    <property type="match status" value="1"/>
</dbReference>
<proteinExistence type="predicted"/>
<sequence>MPPNKGRRGGKANASLTQDTRAAEQLERLSKLQTLRDEVSPAIHKETIKSGTVNGTFISEASIQRIWTTERRVQLLEVTEITDSSFDKDAVLLAAARVQKHFKKIISILFDIGWDAWATFREIFWDLHDEDDEPTRSDESLPFTNEDLQAFLKPHVADKFETEQFKFIPVCIKAGTDNMLREGLILPLYEKKQIGKGTFGTVYKALVACRQFMYPEKGNALNTVEVPVAIKAFRFEDSFAEEVENLSVLRNALSEHSRILSSLATVSLGNQFYTLAPLADMDLDMFLNKTNTGFEITMANLIAEAKDLVDALDFLHTRIKISTAGWRSKYLACCHMDLKPDNILVFRHPHHPVGIWRITDFGISTIRENDFPLRNKGKDRLGVPTTVGMLTSSPQTHVKRGSGTYQAPEVNDNEGKRNVGRKSDIYSFACILTQVFAFGLGGKQELMDFDKGRRETGGGDDYFYKKSNSSYTINPHVKAFLDRLPEYKSQGSKKTETLNYDNAKDILLRMLNPSNPHSRPEAADAYLGLNAIFIQISKANPIRVNTRSRTNSSASLALDQREGFPSRPTPHTAPTSLPIKPIAPRPMRENPTLLEVPFEPQPSISISLAEPSQSNPSIGPPLSSPDPSTEATQLNYPGPSQSNTSMGLSLHSPYAPPVGLNWFQGPPTPGADTRLKQTYQPQYSSLLSDSAPTHVPEPPLTPPPEPTEHSTPSIRSNARSLSNFTKASPVFYSLPAPKSPTGVFISPSAERLVFLSERHVRVHSVNNKSTCCEITQPSVPEFKKWQEARVVDDYLFLKGRAGKPNEFDINLLAENSEKLQGIIHRVWFNASGSYCFAWAWAQATSDQFVYAWEAKHPITNGITYKHTIKDSDKSKDVIKGIISFPKSRAYIIWERDDYLSIIRSPSDTDRSKRNRTKIPKLHAVAITPNENMVVLVQGSNVSVSGLTSRVGDWNDAKKHELEYGFQDTENRSAVAVKNDGNGSFTVVVGHKEGKVEEIGFSPVSVTAQ</sequence>
<dbReference type="InterPro" id="IPR000719">
    <property type="entry name" value="Prot_kinase_dom"/>
</dbReference>
<feature type="compositionally biased region" description="Pro residues" evidence="1">
    <location>
        <begin position="695"/>
        <end position="705"/>
    </location>
</feature>
<comment type="caution">
    <text evidence="3">The sequence shown here is derived from an EMBL/GenBank/DDBJ whole genome shotgun (WGS) entry which is preliminary data.</text>
</comment>
<dbReference type="PROSITE" id="PS50011">
    <property type="entry name" value="PROTEIN_KINASE_DOM"/>
    <property type="match status" value="1"/>
</dbReference>
<feature type="compositionally biased region" description="Polar residues" evidence="1">
    <location>
        <begin position="606"/>
        <end position="617"/>
    </location>
</feature>
<feature type="region of interest" description="Disordered" evidence="1">
    <location>
        <begin position="606"/>
        <end position="651"/>
    </location>
</feature>
<feature type="region of interest" description="Disordered" evidence="1">
    <location>
        <begin position="545"/>
        <end position="587"/>
    </location>
</feature>
<dbReference type="SUPFAM" id="SSF56112">
    <property type="entry name" value="Protein kinase-like (PK-like)"/>
    <property type="match status" value="1"/>
</dbReference>
<dbReference type="SUPFAM" id="SSF82171">
    <property type="entry name" value="DPP6 N-terminal domain-like"/>
    <property type="match status" value="1"/>
</dbReference>
<dbReference type="GO" id="GO:0044773">
    <property type="term" value="P:mitotic DNA damage checkpoint signaling"/>
    <property type="evidence" value="ECO:0007669"/>
    <property type="project" value="TreeGrafter"/>
</dbReference>
<keyword evidence="4" id="KW-1185">Reference proteome</keyword>
<evidence type="ECO:0000259" key="2">
    <source>
        <dbReference type="PROSITE" id="PS50011"/>
    </source>
</evidence>
<organism evidence="3 4">
    <name type="scientific">Cudoniella acicularis</name>
    <dbReference type="NCBI Taxonomy" id="354080"/>
    <lineage>
        <taxon>Eukaryota</taxon>
        <taxon>Fungi</taxon>
        <taxon>Dikarya</taxon>
        <taxon>Ascomycota</taxon>
        <taxon>Pezizomycotina</taxon>
        <taxon>Leotiomycetes</taxon>
        <taxon>Helotiales</taxon>
        <taxon>Tricladiaceae</taxon>
        <taxon>Cudoniella</taxon>
    </lineage>
</organism>
<protein>
    <recommendedName>
        <fullName evidence="2">Protein kinase domain-containing protein</fullName>
    </recommendedName>
</protein>
<accession>A0A8H4W7V3</accession>
<dbReference type="PROSITE" id="PS00108">
    <property type="entry name" value="PROTEIN_KINASE_ST"/>
    <property type="match status" value="1"/>
</dbReference>
<dbReference type="SMART" id="SM00220">
    <property type="entry name" value="S_TKc"/>
    <property type="match status" value="1"/>
</dbReference>
<reference evidence="3 4" key="1">
    <citation type="submission" date="2020-03" db="EMBL/GenBank/DDBJ databases">
        <title>Draft Genome Sequence of Cudoniella acicularis.</title>
        <authorList>
            <person name="Buettner E."/>
            <person name="Kellner H."/>
        </authorList>
    </citation>
    <scope>NUCLEOTIDE SEQUENCE [LARGE SCALE GENOMIC DNA]</scope>
    <source>
        <strain evidence="3 4">DSM 108380</strain>
    </source>
</reference>
<name>A0A8H4W7V3_9HELO</name>
<dbReference type="GO" id="GO:0005524">
    <property type="term" value="F:ATP binding"/>
    <property type="evidence" value="ECO:0007669"/>
    <property type="project" value="InterPro"/>
</dbReference>
<feature type="region of interest" description="Disordered" evidence="1">
    <location>
        <begin position="392"/>
        <end position="416"/>
    </location>
</feature>
<dbReference type="GO" id="GO:0005737">
    <property type="term" value="C:cytoplasm"/>
    <property type="evidence" value="ECO:0007669"/>
    <property type="project" value="TreeGrafter"/>
</dbReference>
<evidence type="ECO:0000256" key="1">
    <source>
        <dbReference type="SAM" id="MobiDB-lite"/>
    </source>
</evidence>
<feature type="compositionally biased region" description="Polar residues" evidence="1">
    <location>
        <begin position="545"/>
        <end position="555"/>
    </location>
</feature>
<dbReference type="Pfam" id="PF00069">
    <property type="entry name" value="Pkinase"/>
    <property type="match status" value="1"/>
</dbReference>
<dbReference type="InterPro" id="IPR008271">
    <property type="entry name" value="Ser/Thr_kinase_AS"/>
</dbReference>
<dbReference type="Gene3D" id="1.10.510.10">
    <property type="entry name" value="Transferase(Phosphotransferase) domain 1"/>
    <property type="match status" value="1"/>
</dbReference>
<dbReference type="PANTHER" id="PTHR44167">
    <property type="entry name" value="OVARIAN-SPECIFIC SERINE/THREONINE-PROTEIN KINASE LOK-RELATED"/>
    <property type="match status" value="1"/>
</dbReference>
<evidence type="ECO:0000313" key="3">
    <source>
        <dbReference type="EMBL" id="KAF4634109.1"/>
    </source>
</evidence>
<dbReference type="AlphaFoldDB" id="A0A8H4W7V3"/>